<comment type="caution">
    <text evidence="2">The sequence shown here is derived from an EMBL/GenBank/DDBJ whole genome shotgun (WGS) entry which is preliminary data.</text>
</comment>
<name>A0A6L4WRR7_9BACT</name>
<evidence type="ECO:0000313" key="4">
    <source>
        <dbReference type="Proteomes" id="UP000461010"/>
    </source>
</evidence>
<accession>A0A6L4WRR7</accession>
<reference evidence="4 5" key="1">
    <citation type="submission" date="2019-10" db="EMBL/GenBank/DDBJ databases">
        <title>Poseidonibacter ostreae sp. nov., isolated from the gut of the Ostrea denselamellosa.</title>
        <authorList>
            <person name="Choi A."/>
        </authorList>
    </citation>
    <scope>NUCLEOTIDE SEQUENCE [LARGE SCALE GENOMIC DNA]</scope>
    <source>
        <strain evidence="2 5">SJOD-M-33</strain>
        <strain evidence="3 4">SJOD-M-5</strain>
    </source>
</reference>
<dbReference type="PANTHER" id="PTHR34301">
    <property type="entry name" value="DNA-BINDING PROTEIN-RELATED"/>
    <property type="match status" value="1"/>
</dbReference>
<proteinExistence type="predicted"/>
<dbReference type="EMBL" id="WFKK01000027">
    <property type="protein sequence ID" value="KAB7888081.1"/>
    <property type="molecule type" value="Genomic_DNA"/>
</dbReference>
<gene>
    <name evidence="3" type="ORF">GBG18_05825</name>
    <name evidence="2" type="ORF">GBG19_09595</name>
</gene>
<dbReference type="InterPro" id="IPR027417">
    <property type="entry name" value="P-loop_NTPase"/>
</dbReference>
<dbReference type="Gene3D" id="3.40.50.300">
    <property type="entry name" value="P-loop containing nucleotide triphosphate hydrolases"/>
    <property type="match status" value="1"/>
</dbReference>
<evidence type="ECO:0000259" key="1">
    <source>
        <dbReference type="Pfam" id="PF01637"/>
    </source>
</evidence>
<evidence type="ECO:0000313" key="2">
    <source>
        <dbReference type="EMBL" id="KAB7888081.1"/>
    </source>
</evidence>
<dbReference type="Pfam" id="PF01637">
    <property type="entry name" value="ATPase_2"/>
    <property type="match status" value="1"/>
</dbReference>
<dbReference type="AlphaFoldDB" id="A0A6L4WRR7"/>
<dbReference type="InterPro" id="IPR011579">
    <property type="entry name" value="ATPase_dom"/>
</dbReference>
<dbReference type="EMBL" id="WFKJ01000013">
    <property type="protein sequence ID" value="KAB7891696.1"/>
    <property type="molecule type" value="Genomic_DNA"/>
</dbReference>
<sequence>MKSPFPYETIANSSTFYGRDKEIEEIKKFFKTSNNILIHSKRRMGKSTLIQELFRRVEEEYICIYCDIFDITSKEDFAKLLLKAISNVEQNDFKDMFKKFSDIFKRVRVEPSFDPNSSKFSLKPVVSTLTFEEMMEDFFRALEELQKEKKIIFAIDEFQQISSINDVKLDAFLRKEIQKGSDISWIFLGSKRHLLTSLFEYKAPLYEMATHKELQALSLDDVYAYTKQYINIDKELMTYIYERTDSETKLLQNICHILWLEKKDEQITKEYIDEVLLQIINSKDSSFRLIYDMLNNNQKIALKILSKYKSKIYTQEVLNEFNIKKQTLQSAIKALYEKEICDKNGDVIYIPDRTLELWLQKSFSNNI</sequence>
<dbReference type="Proteomes" id="UP000461010">
    <property type="component" value="Unassembled WGS sequence"/>
</dbReference>
<dbReference type="SUPFAM" id="SSF52540">
    <property type="entry name" value="P-loop containing nucleoside triphosphate hydrolases"/>
    <property type="match status" value="1"/>
</dbReference>
<protein>
    <submittedName>
        <fullName evidence="2">AAA family ATPase</fullName>
    </submittedName>
</protein>
<keyword evidence="4" id="KW-1185">Reference proteome</keyword>
<dbReference type="PANTHER" id="PTHR34301:SF8">
    <property type="entry name" value="ATPASE DOMAIN-CONTAINING PROTEIN"/>
    <property type="match status" value="1"/>
</dbReference>
<evidence type="ECO:0000313" key="3">
    <source>
        <dbReference type="EMBL" id="KAB7891696.1"/>
    </source>
</evidence>
<feature type="domain" description="ATPase" evidence="1">
    <location>
        <begin position="16"/>
        <end position="252"/>
    </location>
</feature>
<organism evidence="2 5">
    <name type="scientific">Poseidonibacter ostreae</name>
    <dbReference type="NCBI Taxonomy" id="2654171"/>
    <lineage>
        <taxon>Bacteria</taxon>
        <taxon>Pseudomonadati</taxon>
        <taxon>Campylobacterota</taxon>
        <taxon>Epsilonproteobacteria</taxon>
        <taxon>Campylobacterales</taxon>
        <taxon>Arcobacteraceae</taxon>
        <taxon>Poseidonibacter</taxon>
    </lineage>
</organism>
<dbReference type="Proteomes" id="UP000472839">
    <property type="component" value="Unassembled WGS sequence"/>
</dbReference>
<dbReference type="RefSeq" id="WP_152189261.1">
    <property type="nucleotide sequence ID" value="NZ_WFKI01000065.1"/>
</dbReference>
<dbReference type="GO" id="GO:0005524">
    <property type="term" value="F:ATP binding"/>
    <property type="evidence" value="ECO:0007669"/>
    <property type="project" value="InterPro"/>
</dbReference>
<evidence type="ECO:0000313" key="5">
    <source>
        <dbReference type="Proteomes" id="UP000472839"/>
    </source>
</evidence>